<gene>
    <name evidence="14" type="ORF">A3D59_04295</name>
</gene>
<comment type="function">
    <text evidence="12">The main replicative DNA helicase, it participates in initiation and elongation during chromosome replication. Travels ahead of the DNA replisome, separating dsDNA into templates for DNA synthesis. A processive ATP-dependent 5'-3' DNA helicase it has DNA-dependent ATPase activity.</text>
</comment>
<evidence type="ECO:0000256" key="11">
    <source>
        <dbReference type="NCBIfam" id="TIGR00665"/>
    </source>
</evidence>
<dbReference type="GO" id="GO:0043139">
    <property type="term" value="F:5'-3' DNA helicase activity"/>
    <property type="evidence" value="ECO:0007669"/>
    <property type="project" value="UniProtKB-EC"/>
</dbReference>
<dbReference type="Proteomes" id="UP000179258">
    <property type="component" value="Unassembled WGS sequence"/>
</dbReference>
<dbReference type="Gene3D" id="1.10.860.10">
    <property type="entry name" value="DNAb Helicase, Chain A"/>
    <property type="match status" value="1"/>
</dbReference>
<keyword evidence="4 12" id="KW-0547">Nucleotide-binding</keyword>
<evidence type="ECO:0000256" key="12">
    <source>
        <dbReference type="RuleBase" id="RU362085"/>
    </source>
</evidence>
<keyword evidence="6 12" id="KW-0347">Helicase</keyword>
<dbReference type="Pfam" id="PF03796">
    <property type="entry name" value="DnaB_C"/>
    <property type="match status" value="1"/>
</dbReference>
<dbReference type="InterPro" id="IPR027417">
    <property type="entry name" value="P-loop_NTPase"/>
</dbReference>
<evidence type="ECO:0000256" key="2">
    <source>
        <dbReference type="ARBA" id="ARBA00022515"/>
    </source>
</evidence>
<dbReference type="SMART" id="SM00382">
    <property type="entry name" value="AAA"/>
    <property type="match status" value="1"/>
</dbReference>
<dbReference type="InterPro" id="IPR003593">
    <property type="entry name" value="AAA+_ATPase"/>
</dbReference>
<comment type="caution">
    <text evidence="14">The sequence shown here is derived from an EMBL/GenBank/DDBJ whole genome shotgun (WGS) entry which is preliminary data.</text>
</comment>
<dbReference type="PROSITE" id="PS51199">
    <property type="entry name" value="SF4_HELICASE"/>
    <property type="match status" value="1"/>
</dbReference>
<dbReference type="EC" id="5.6.2.3" evidence="11 12"/>
<evidence type="ECO:0000256" key="4">
    <source>
        <dbReference type="ARBA" id="ARBA00022741"/>
    </source>
</evidence>
<protein>
    <recommendedName>
        <fullName evidence="11 12">Replicative DNA helicase</fullName>
        <ecNumber evidence="11 12">5.6.2.3</ecNumber>
    </recommendedName>
</protein>
<dbReference type="SUPFAM" id="SSF48024">
    <property type="entry name" value="N-terminal domain of DnaB helicase"/>
    <property type="match status" value="1"/>
</dbReference>
<dbReference type="InterPro" id="IPR007694">
    <property type="entry name" value="DNA_helicase_DnaB-like_C"/>
</dbReference>
<evidence type="ECO:0000256" key="8">
    <source>
        <dbReference type="ARBA" id="ARBA00023125"/>
    </source>
</evidence>
<evidence type="ECO:0000256" key="6">
    <source>
        <dbReference type="ARBA" id="ARBA00022806"/>
    </source>
</evidence>
<evidence type="ECO:0000256" key="10">
    <source>
        <dbReference type="ARBA" id="ARBA00048954"/>
    </source>
</evidence>
<keyword evidence="3 12" id="KW-0235">DNA replication</keyword>
<dbReference type="SUPFAM" id="SSF52540">
    <property type="entry name" value="P-loop containing nucleoside triphosphate hydrolases"/>
    <property type="match status" value="1"/>
</dbReference>
<dbReference type="PANTHER" id="PTHR30153:SF2">
    <property type="entry name" value="REPLICATIVE DNA HELICASE"/>
    <property type="match status" value="1"/>
</dbReference>
<dbReference type="InterPro" id="IPR036185">
    <property type="entry name" value="DNA_heli_DnaB-like_N_sf"/>
</dbReference>
<feature type="domain" description="SF4 helicase" evidence="13">
    <location>
        <begin position="185"/>
        <end position="454"/>
    </location>
</feature>
<dbReference type="GO" id="GO:0005524">
    <property type="term" value="F:ATP binding"/>
    <property type="evidence" value="ECO:0007669"/>
    <property type="project" value="UniProtKB-UniRule"/>
</dbReference>
<comment type="similarity">
    <text evidence="1 12">Belongs to the helicase family. DnaB subfamily.</text>
</comment>
<name>A0A1G2R5S9_9BACT</name>
<keyword evidence="5 12" id="KW-0378">Hydrolase</keyword>
<dbReference type="CDD" id="cd00984">
    <property type="entry name" value="DnaB_C"/>
    <property type="match status" value="1"/>
</dbReference>
<dbReference type="InterPro" id="IPR007693">
    <property type="entry name" value="DNA_helicase_DnaB-like_N"/>
</dbReference>
<accession>A0A1G2R5S9</accession>
<dbReference type="Pfam" id="PF00772">
    <property type="entry name" value="DnaB"/>
    <property type="match status" value="1"/>
</dbReference>
<evidence type="ECO:0000256" key="1">
    <source>
        <dbReference type="ARBA" id="ARBA00008428"/>
    </source>
</evidence>
<evidence type="ECO:0000256" key="5">
    <source>
        <dbReference type="ARBA" id="ARBA00022801"/>
    </source>
</evidence>
<evidence type="ECO:0000256" key="3">
    <source>
        <dbReference type="ARBA" id="ARBA00022705"/>
    </source>
</evidence>
<dbReference type="PANTHER" id="PTHR30153">
    <property type="entry name" value="REPLICATIVE DNA HELICASE DNAB"/>
    <property type="match status" value="1"/>
</dbReference>
<evidence type="ECO:0000256" key="7">
    <source>
        <dbReference type="ARBA" id="ARBA00022840"/>
    </source>
</evidence>
<evidence type="ECO:0000256" key="9">
    <source>
        <dbReference type="ARBA" id="ARBA00023235"/>
    </source>
</evidence>
<comment type="catalytic activity">
    <reaction evidence="10 12">
        <text>ATP + H2O = ADP + phosphate + H(+)</text>
        <dbReference type="Rhea" id="RHEA:13065"/>
        <dbReference type="ChEBI" id="CHEBI:15377"/>
        <dbReference type="ChEBI" id="CHEBI:15378"/>
        <dbReference type="ChEBI" id="CHEBI:30616"/>
        <dbReference type="ChEBI" id="CHEBI:43474"/>
        <dbReference type="ChEBI" id="CHEBI:456216"/>
        <dbReference type="EC" id="5.6.2.3"/>
    </reaction>
</comment>
<dbReference type="InterPro" id="IPR007692">
    <property type="entry name" value="DNA_helicase_DnaB"/>
</dbReference>
<evidence type="ECO:0000313" key="14">
    <source>
        <dbReference type="EMBL" id="OHA68077.1"/>
    </source>
</evidence>
<reference evidence="14 15" key="1">
    <citation type="journal article" date="2016" name="Nat. Commun.">
        <title>Thousands of microbial genomes shed light on interconnected biogeochemical processes in an aquifer system.</title>
        <authorList>
            <person name="Anantharaman K."/>
            <person name="Brown C.T."/>
            <person name="Hug L.A."/>
            <person name="Sharon I."/>
            <person name="Castelle C.J."/>
            <person name="Probst A.J."/>
            <person name="Thomas B.C."/>
            <person name="Singh A."/>
            <person name="Wilkins M.J."/>
            <person name="Karaoz U."/>
            <person name="Brodie E.L."/>
            <person name="Williams K.H."/>
            <person name="Hubbard S.S."/>
            <person name="Banfield J.F."/>
        </authorList>
    </citation>
    <scope>NUCLEOTIDE SEQUENCE [LARGE SCALE GENOMIC DNA]</scope>
</reference>
<dbReference type="GO" id="GO:0003677">
    <property type="term" value="F:DNA binding"/>
    <property type="evidence" value="ECO:0007669"/>
    <property type="project" value="UniProtKB-UniRule"/>
</dbReference>
<evidence type="ECO:0000313" key="15">
    <source>
        <dbReference type="Proteomes" id="UP000179258"/>
    </source>
</evidence>
<dbReference type="Gene3D" id="3.40.50.300">
    <property type="entry name" value="P-loop containing nucleotide triphosphate hydrolases"/>
    <property type="match status" value="1"/>
</dbReference>
<dbReference type="FunFam" id="1.10.860.10:FF:000001">
    <property type="entry name" value="Replicative DNA helicase"/>
    <property type="match status" value="1"/>
</dbReference>
<dbReference type="GO" id="GO:0016887">
    <property type="term" value="F:ATP hydrolysis activity"/>
    <property type="evidence" value="ECO:0007669"/>
    <property type="project" value="RHEA"/>
</dbReference>
<dbReference type="GO" id="GO:0005829">
    <property type="term" value="C:cytosol"/>
    <property type="evidence" value="ECO:0007669"/>
    <property type="project" value="TreeGrafter"/>
</dbReference>
<evidence type="ECO:0000259" key="13">
    <source>
        <dbReference type="PROSITE" id="PS51199"/>
    </source>
</evidence>
<dbReference type="AlphaFoldDB" id="A0A1G2R5S9"/>
<proteinExistence type="inferred from homology"/>
<keyword evidence="7 12" id="KW-0067">ATP-binding</keyword>
<sequence length="465" mass="52289">MSLETARNSELLEKLPPQNLEAERSLLGSLMLDRNAIVKVVDFLEPRDFYKATHQEIYQAIQDLFSRGEPIDLLSISSRLQELGKLEAVGANAYLAELINSVPTAFHVFNYAKIVQKKRILRDLIGASYEIGRLGYAEEEDPDVLLDEAERKIFSIAQKSLNQKFVVVKEMLGEAFERLDRLSKHDGNLRGLPTGFADLDNMLAGFQKSDLIILASRPSLGKSSLAIDIARNVALNHKVPVGIFSLEMSKDQIVDRLISAQAGIDLWRLRTGKLRHQEGDNDFQKIQEALGELSETPIYIDDAASANILQMRAMARRLQATKGLGLIIVDYLQLMEPRNAMANMVQQMTEVSRALKSLARELNIPVLALSQLSRAVEQRTPQIPRLSDLRESGAIEQDADVVLFIHREEKYRPDTERKNIADIIIAKHRNGPVGKIELFFNERCATFRALAKEERFGDGGDFDIV</sequence>
<keyword evidence="9" id="KW-0413">Isomerase</keyword>
<dbReference type="InterPro" id="IPR016136">
    <property type="entry name" value="DNA_helicase_N/primase_C"/>
</dbReference>
<dbReference type="GO" id="GO:0006269">
    <property type="term" value="P:DNA replication, synthesis of primer"/>
    <property type="evidence" value="ECO:0007669"/>
    <property type="project" value="UniProtKB-UniRule"/>
</dbReference>
<dbReference type="EMBL" id="MHTX01000023">
    <property type="protein sequence ID" value="OHA68077.1"/>
    <property type="molecule type" value="Genomic_DNA"/>
</dbReference>
<organism evidence="14 15">
    <name type="scientific">Candidatus Wildermuthbacteria bacterium RIFCSPHIGHO2_02_FULL_47_17</name>
    <dbReference type="NCBI Taxonomy" id="1802452"/>
    <lineage>
        <taxon>Bacteria</taxon>
        <taxon>Candidatus Wildermuthiibacteriota</taxon>
    </lineage>
</organism>
<keyword evidence="2 12" id="KW-0639">Primosome</keyword>
<keyword evidence="8 12" id="KW-0238">DNA-binding</keyword>
<dbReference type="GO" id="GO:1990077">
    <property type="term" value="C:primosome complex"/>
    <property type="evidence" value="ECO:0007669"/>
    <property type="project" value="UniProtKB-UniRule"/>
</dbReference>
<dbReference type="NCBIfam" id="TIGR00665">
    <property type="entry name" value="DnaB"/>
    <property type="match status" value="1"/>
</dbReference>